<dbReference type="InterPro" id="IPR000754">
    <property type="entry name" value="Ribosomal_uS9"/>
</dbReference>
<protein>
    <recommendedName>
        <fullName evidence="4 5">Small ribosomal subunit protein uS9</fullName>
    </recommendedName>
</protein>
<feature type="compositionally biased region" description="Basic residues" evidence="7">
    <location>
        <begin position="116"/>
        <end position="130"/>
    </location>
</feature>
<evidence type="ECO:0000256" key="4">
    <source>
        <dbReference type="ARBA" id="ARBA00035259"/>
    </source>
</evidence>
<dbReference type="InterPro" id="IPR023035">
    <property type="entry name" value="Ribosomal_uS9_bac/plastid"/>
</dbReference>
<accession>A0A7W9W816</accession>
<sequence length="130" mass="14551">MAETRVYATGKRKCAIARVWLAPGDGTITINGKTVMEYFCRRTLEALIQQPFAATRSEGRYSIFAKTKGGGISGQAGALRHGISKALVEADPDLRTVLRRNGFLTRDPRVKESKKYGRKRARRGFQFSKR</sequence>
<gene>
    <name evidence="5" type="primary">rpsI</name>
    <name evidence="8" type="ORF">HNQ39_004861</name>
</gene>
<dbReference type="GO" id="GO:0006412">
    <property type="term" value="P:translation"/>
    <property type="evidence" value="ECO:0007669"/>
    <property type="project" value="UniProtKB-UniRule"/>
</dbReference>
<dbReference type="AlphaFoldDB" id="A0A7W9W816"/>
<dbReference type="PROSITE" id="PS00360">
    <property type="entry name" value="RIBOSOMAL_S9"/>
    <property type="match status" value="1"/>
</dbReference>
<dbReference type="InterPro" id="IPR020568">
    <property type="entry name" value="Ribosomal_Su5_D2-typ_SF"/>
</dbReference>
<keyword evidence="9" id="KW-1185">Reference proteome</keyword>
<reference evidence="8 9" key="1">
    <citation type="submission" date="2020-08" db="EMBL/GenBank/DDBJ databases">
        <title>Genomic Encyclopedia of Type Strains, Phase IV (KMG-IV): sequencing the most valuable type-strain genomes for metagenomic binning, comparative biology and taxonomic classification.</title>
        <authorList>
            <person name="Goeker M."/>
        </authorList>
    </citation>
    <scope>NUCLEOTIDE SEQUENCE [LARGE SCALE GENOMIC DNA]</scope>
    <source>
        <strain evidence="8 9">DSM 23562</strain>
    </source>
</reference>
<dbReference type="EMBL" id="JACHGW010000005">
    <property type="protein sequence ID" value="MBB6053029.1"/>
    <property type="molecule type" value="Genomic_DNA"/>
</dbReference>
<dbReference type="RefSeq" id="WP_184202923.1">
    <property type="nucleotide sequence ID" value="NZ_JACHGW010000005.1"/>
</dbReference>
<dbReference type="InterPro" id="IPR020574">
    <property type="entry name" value="Ribosomal_uS9_CS"/>
</dbReference>
<dbReference type="PANTHER" id="PTHR21569">
    <property type="entry name" value="RIBOSOMAL PROTEIN S9"/>
    <property type="match status" value="1"/>
</dbReference>
<dbReference type="FunFam" id="3.30.230.10:FF:000001">
    <property type="entry name" value="30S ribosomal protein S9"/>
    <property type="match status" value="1"/>
</dbReference>
<evidence type="ECO:0000256" key="1">
    <source>
        <dbReference type="ARBA" id="ARBA00005251"/>
    </source>
</evidence>
<name>A0A7W9W816_ARMRO</name>
<dbReference type="HAMAP" id="MF_00532_B">
    <property type="entry name" value="Ribosomal_uS9_B"/>
    <property type="match status" value="1"/>
</dbReference>
<evidence type="ECO:0000256" key="2">
    <source>
        <dbReference type="ARBA" id="ARBA00022980"/>
    </source>
</evidence>
<comment type="caution">
    <text evidence="8">The sequence shown here is derived from an EMBL/GenBank/DDBJ whole genome shotgun (WGS) entry which is preliminary data.</text>
</comment>
<dbReference type="GO" id="GO:0003723">
    <property type="term" value="F:RNA binding"/>
    <property type="evidence" value="ECO:0007669"/>
    <property type="project" value="TreeGrafter"/>
</dbReference>
<dbReference type="PANTHER" id="PTHR21569:SF1">
    <property type="entry name" value="SMALL RIBOSOMAL SUBUNIT PROTEIN US9M"/>
    <property type="match status" value="1"/>
</dbReference>
<dbReference type="Pfam" id="PF00380">
    <property type="entry name" value="Ribosomal_S9"/>
    <property type="match status" value="1"/>
</dbReference>
<evidence type="ECO:0000256" key="7">
    <source>
        <dbReference type="SAM" id="MobiDB-lite"/>
    </source>
</evidence>
<proteinExistence type="inferred from homology"/>
<evidence type="ECO:0000313" key="9">
    <source>
        <dbReference type="Proteomes" id="UP000520814"/>
    </source>
</evidence>
<dbReference type="GO" id="GO:0003735">
    <property type="term" value="F:structural constituent of ribosome"/>
    <property type="evidence" value="ECO:0007669"/>
    <property type="project" value="InterPro"/>
</dbReference>
<evidence type="ECO:0000256" key="5">
    <source>
        <dbReference type="HAMAP-Rule" id="MF_00532"/>
    </source>
</evidence>
<keyword evidence="2 5" id="KW-0689">Ribosomal protein</keyword>
<feature type="region of interest" description="Disordered" evidence="7">
    <location>
        <begin position="109"/>
        <end position="130"/>
    </location>
</feature>
<evidence type="ECO:0000256" key="6">
    <source>
        <dbReference type="RuleBase" id="RU003815"/>
    </source>
</evidence>
<dbReference type="Proteomes" id="UP000520814">
    <property type="component" value="Unassembled WGS sequence"/>
</dbReference>
<keyword evidence="3 5" id="KW-0687">Ribonucleoprotein</keyword>
<dbReference type="InterPro" id="IPR014721">
    <property type="entry name" value="Ribsml_uS5_D2-typ_fold_subgr"/>
</dbReference>
<comment type="similarity">
    <text evidence="1 5 6">Belongs to the universal ribosomal protein uS9 family.</text>
</comment>
<organism evidence="8 9">
    <name type="scientific">Armatimonas rosea</name>
    <dbReference type="NCBI Taxonomy" id="685828"/>
    <lineage>
        <taxon>Bacteria</taxon>
        <taxon>Bacillati</taxon>
        <taxon>Armatimonadota</taxon>
        <taxon>Armatimonadia</taxon>
        <taxon>Armatimonadales</taxon>
        <taxon>Armatimonadaceae</taxon>
        <taxon>Armatimonas</taxon>
    </lineage>
</organism>
<dbReference type="Gene3D" id="3.30.230.10">
    <property type="match status" value="1"/>
</dbReference>
<evidence type="ECO:0000313" key="8">
    <source>
        <dbReference type="EMBL" id="MBB6053029.1"/>
    </source>
</evidence>
<evidence type="ECO:0000256" key="3">
    <source>
        <dbReference type="ARBA" id="ARBA00023274"/>
    </source>
</evidence>
<dbReference type="GO" id="GO:0022627">
    <property type="term" value="C:cytosolic small ribosomal subunit"/>
    <property type="evidence" value="ECO:0007669"/>
    <property type="project" value="TreeGrafter"/>
</dbReference>
<dbReference type="SUPFAM" id="SSF54211">
    <property type="entry name" value="Ribosomal protein S5 domain 2-like"/>
    <property type="match status" value="1"/>
</dbReference>
<dbReference type="NCBIfam" id="NF001099">
    <property type="entry name" value="PRK00132.1"/>
    <property type="match status" value="1"/>
</dbReference>